<evidence type="ECO:0000313" key="9">
    <source>
        <dbReference type="Proteomes" id="UP001596445"/>
    </source>
</evidence>
<keyword evidence="9" id="KW-1185">Reference proteome</keyword>
<evidence type="ECO:0000256" key="6">
    <source>
        <dbReference type="ARBA" id="ARBA00045885"/>
    </source>
</evidence>
<feature type="domain" description="Peptidase S9 prolyl oligopeptidase catalytic" evidence="7">
    <location>
        <begin position="397"/>
        <end position="605"/>
    </location>
</feature>
<dbReference type="InterPro" id="IPR001375">
    <property type="entry name" value="Peptidase_S9_cat"/>
</dbReference>
<evidence type="ECO:0000313" key="8">
    <source>
        <dbReference type="EMBL" id="MFC7059209.1"/>
    </source>
</evidence>
<dbReference type="InterPro" id="IPR002471">
    <property type="entry name" value="Pept_S9_AS"/>
</dbReference>
<dbReference type="Pfam" id="PF00326">
    <property type="entry name" value="Peptidase_S9"/>
    <property type="match status" value="1"/>
</dbReference>
<evidence type="ECO:0000256" key="1">
    <source>
        <dbReference type="ARBA" id="ARBA00022801"/>
    </source>
</evidence>
<evidence type="ECO:0000256" key="3">
    <source>
        <dbReference type="ARBA" id="ARBA00022990"/>
    </source>
</evidence>
<evidence type="ECO:0000256" key="5">
    <source>
        <dbReference type="ARBA" id="ARBA00032596"/>
    </source>
</evidence>
<dbReference type="PANTHER" id="PTHR42776">
    <property type="entry name" value="SERINE PEPTIDASE S9 FAMILY MEMBER"/>
    <property type="match status" value="1"/>
</dbReference>
<dbReference type="InterPro" id="IPR011659">
    <property type="entry name" value="WD40"/>
</dbReference>
<dbReference type="InterPro" id="IPR011042">
    <property type="entry name" value="6-blade_b-propeller_TolB-like"/>
</dbReference>
<dbReference type="InterPro" id="IPR029058">
    <property type="entry name" value="AB_hydrolase_fold"/>
</dbReference>
<evidence type="ECO:0000256" key="2">
    <source>
        <dbReference type="ARBA" id="ARBA00022825"/>
    </source>
</evidence>
<comment type="function">
    <text evidence="6">This enzyme catalyzes the hydrolysis of the N-terminal peptide bond of an N-acetylated peptide to generate an N-acetylated amino acid and a peptide with a free N-terminus. It preferentially cleaves off Ac-Ala, Ac-Met and Ac-Ser. Also, involved in the degradation of oxidized and glycated proteins.</text>
</comment>
<comment type="caution">
    <text evidence="8">The sequence shown here is derived from an EMBL/GenBank/DDBJ whole genome shotgun (WGS) entry which is preliminary data.</text>
</comment>
<dbReference type="Gene3D" id="2.120.10.30">
    <property type="entry name" value="TolB, C-terminal domain"/>
    <property type="match status" value="1"/>
</dbReference>
<dbReference type="AlphaFoldDB" id="A0ABD5W498"/>
<dbReference type="SUPFAM" id="SSF53474">
    <property type="entry name" value="alpha/beta-Hydrolases"/>
    <property type="match status" value="1"/>
</dbReference>
<gene>
    <name evidence="8" type="ORF">ACFQQG_14775</name>
</gene>
<reference evidence="8 9" key="1">
    <citation type="journal article" date="2019" name="Int. J. Syst. Evol. Microbiol.">
        <title>The Global Catalogue of Microorganisms (GCM) 10K type strain sequencing project: providing services to taxonomists for standard genome sequencing and annotation.</title>
        <authorList>
            <consortium name="The Broad Institute Genomics Platform"/>
            <consortium name="The Broad Institute Genome Sequencing Center for Infectious Disease"/>
            <person name="Wu L."/>
            <person name="Ma J."/>
        </authorList>
    </citation>
    <scope>NUCLEOTIDE SEQUENCE [LARGE SCALE GENOMIC DNA]</scope>
    <source>
        <strain evidence="8 9">JCM 30072</strain>
    </source>
</reference>
<dbReference type="Proteomes" id="UP001596445">
    <property type="component" value="Unassembled WGS sequence"/>
</dbReference>
<dbReference type="InterPro" id="IPR002470">
    <property type="entry name" value="Peptidase_S9A"/>
</dbReference>
<evidence type="ECO:0000259" key="7">
    <source>
        <dbReference type="Pfam" id="PF00326"/>
    </source>
</evidence>
<proteinExistence type="predicted"/>
<dbReference type="RefSeq" id="WP_382186167.1">
    <property type="nucleotide sequence ID" value="NZ_JBHSZI010000001.1"/>
</dbReference>
<protein>
    <recommendedName>
        <fullName evidence="5">Acyl-peptide hydrolase</fullName>
    </recommendedName>
    <alternativeName>
        <fullName evidence="4">Acylaminoacyl-peptidase</fullName>
    </alternativeName>
</protein>
<keyword evidence="1" id="KW-0378">Hydrolase</keyword>
<dbReference type="GO" id="GO:0008233">
    <property type="term" value="F:peptidase activity"/>
    <property type="evidence" value="ECO:0007669"/>
    <property type="project" value="UniProtKB-ARBA"/>
</dbReference>
<dbReference type="EMBL" id="JBHSZI010000001">
    <property type="protein sequence ID" value="MFC7059209.1"/>
    <property type="molecule type" value="Genomic_DNA"/>
</dbReference>
<keyword evidence="3" id="KW-0007">Acetylation</keyword>
<organism evidence="8 9">
    <name type="scientific">Halovenus salina</name>
    <dbReference type="NCBI Taxonomy" id="1510225"/>
    <lineage>
        <taxon>Archaea</taxon>
        <taxon>Methanobacteriati</taxon>
        <taxon>Methanobacteriota</taxon>
        <taxon>Stenosarchaea group</taxon>
        <taxon>Halobacteria</taxon>
        <taxon>Halobacteriales</taxon>
        <taxon>Haloarculaceae</taxon>
        <taxon>Halovenus</taxon>
    </lineage>
</organism>
<dbReference type="Gene3D" id="3.40.50.1820">
    <property type="entry name" value="alpha/beta hydrolase"/>
    <property type="match status" value="1"/>
</dbReference>
<dbReference type="PANTHER" id="PTHR42776:SF27">
    <property type="entry name" value="DIPEPTIDYL PEPTIDASE FAMILY MEMBER 6"/>
    <property type="match status" value="1"/>
</dbReference>
<evidence type="ECO:0000256" key="4">
    <source>
        <dbReference type="ARBA" id="ARBA00032284"/>
    </source>
</evidence>
<dbReference type="SUPFAM" id="SSF82171">
    <property type="entry name" value="DPP6 N-terminal domain-like"/>
    <property type="match status" value="1"/>
</dbReference>
<dbReference type="PRINTS" id="PR00862">
    <property type="entry name" value="PROLIGOPTASE"/>
</dbReference>
<keyword evidence="2" id="KW-0645">Protease</keyword>
<dbReference type="Pfam" id="PF07676">
    <property type="entry name" value="PD40"/>
    <property type="match status" value="1"/>
</dbReference>
<keyword evidence="2" id="KW-0720">Serine protease</keyword>
<name>A0ABD5W498_9EURY</name>
<accession>A0ABD5W498</accession>
<sequence>MYDLERYLTIRQAYGGSLGPDGTLAFLLDTTGVPQVWTMTEPGAWPVQRTFYDEPVSFCSYSPERSELVFGMDEGGNERQQFFRLDDDGSITPLTNMPDAKHYWGGWSSDGEQFAFASNRREESVFDIYIQDRDATGDDADLVFEGDGWFTVGGWSPDDDALILVESHSGFDQDVSVLDLDTGERRHLNPDDDEVRYRSPQWSPDGDALYVATDRGADTLYLARMDAQTGELETVREGGDYNVGGVAVDEDSGLIVYSRNVDGYTELTLGELAGETEIAELPTPEIPGNVAGGISFGPEGDRLALSSNGRTLNNNVAVLDVAALREGDTDDAVTRWTNASTAGIPRETFVEPDLVSYESFDGREVPAFLSVPPEVPEGGAPVVVDIHGGPESQRRPSFTGLTQYLLSQGYAVFEPNVRGSTGYGRSYTHLDDVENRMDSVRDIEAALDWLAERESVDPDRFVAKGGSYGGFMVLAAVTEFPERWAAGVDIVGIANFVTFLENTGSWRRSLREAEYGSLEDDREFLEEISPLNNIENIEAPLFVLHGKNDPRVPVGEAEQIVEGAREQGVPVEKLIFEDEGHGISKLDNQIVAYSQVVDFLDEHVQDRSRTTRRAPASTAIASEAVVMAKAAR</sequence>
<dbReference type="PROSITE" id="PS00708">
    <property type="entry name" value="PRO_ENDOPEP_SER"/>
    <property type="match status" value="1"/>
</dbReference>